<dbReference type="STRING" id="1797545.A3B15_00730"/>
<evidence type="ECO:0000313" key="3">
    <source>
        <dbReference type="Proteomes" id="UP000177250"/>
    </source>
</evidence>
<dbReference type="CDD" id="cd06577">
    <property type="entry name" value="PASTA_pknB"/>
    <property type="match status" value="1"/>
</dbReference>
<dbReference type="AlphaFoldDB" id="A0A1G1YPL5"/>
<proteinExistence type="predicted"/>
<dbReference type="Gene3D" id="2.60.40.10">
    <property type="entry name" value="Immunoglobulins"/>
    <property type="match status" value="1"/>
</dbReference>
<accession>A0A1G1YPL5</accession>
<dbReference type="SUPFAM" id="SSF48726">
    <property type="entry name" value="Immunoglobulin"/>
    <property type="match status" value="1"/>
</dbReference>
<dbReference type="PROSITE" id="PS50835">
    <property type="entry name" value="IG_LIKE"/>
    <property type="match status" value="1"/>
</dbReference>
<dbReference type="InterPro" id="IPR013783">
    <property type="entry name" value="Ig-like_fold"/>
</dbReference>
<organism evidence="2 3">
    <name type="scientific">Candidatus Buchananbacteria bacterium RIFCSPLOWO2_01_FULL_45_31</name>
    <dbReference type="NCBI Taxonomy" id="1797545"/>
    <lineage>
        <taxon>Bacteria</taxon>
        <taxon>Candidatus Buchananiibacteriota</taxon>
    </lineage>
</organism>
<evidence type="ECO:0000259" key="1">
    <source>
        <dbReference type="PROSITE" id="PS50835"/>
    </source>
</evidence>
<dbReference type="EMBL" id="MHIO01000005">
    <property type="protein sequence ID" value="OGY54241.1"/>
    <property type="molecule type" value="Genomic_DNA"/>
</dbReference>
<dbReference type="InterPro" id="IPR003599">
    <property type="entry name" value="Ig_sub"/>
</dbReference>
<dbReference type="SMART" id="SM00409">
    <property type="entry name" value="IG"/>
    <property type="match status" value="1"/>
</dbReference>
<sequence>MLSGRVISSSPIGGTLVALGSAVDLVISTGPCGEPIIIQLHPAPATKFVGASKNFFVQAIGGTGPLRYQWYKDGSILIVGATNNQYTINPLALGNAGTYHCRVSDDYKYEDSKAAQLAVVPVGTYPILTVVKNPGASPIGAYIHPHGWLLASCVTSPADVEDKSWADVNNIGLRLAIGAPPGQCYEFNDTVITVPADGNSSPAILDGTGTDADGVTPVTYNVSAYNGAVKGIGHLSGAAADERLYFNDSVLLKDQTATELPKVSGSYYLDNR</sequence>
<dbReference type="Proteomes" id="UP000177250">
    <property type="component" value="Unassembled WGS sequence"/>
</dbReference>
<dbReference type="InterPro" id="IPR007110">
    <property type="entry name" value="Ig-like_dom"/>
</dbReference>
<gene>
    <name evidence="2" type="ORF">A3B15_00730</name>
</gene>
<feature type="domain" description="Ig-like" evidence="1">
    <location>
        <begin position="35"/>
        <end position="118"/>
    </location>
</feature>
<dbReference type="InterPro" id="IPR005543">
    <property type="entry name" value="PASTA_dom"/>
</dbReference>
<dbReference type="CDD" id="cd00096">
    <property type="entry name" value="Ig"/>
    <property type="match status" value="1"/>
</dbReference>
<reference evidence="2 3" key="1">
    <citation type="journal article" date="2016" name="Nat. Commun.">
        <title>Thousands of microbial genomes shed light on interconnected biogeochemical processes in an aquifer system.</title>
        <authorList>
            <person name="Anantharaman K."/>
            <person name="Brown C.T."/>
            <person name="Hug L.A."/>
            <person name="Sharon I."/>
            <person name="Castelle C.J."/>
            <person name="Probst A.J."/>
            <person name="Thomas B.C."/>
            <person name="Singh A."/>
            <person name="Wilkins M.J."/>
            <person name="Karaoz U."/>
            <person name="Brodie E.L."/>
            <person name="Williams K.H."/>
            <person name="Hubbard S.S."/>
            <person name="Banfield J.F."/>
        </authorList>
    </citation>
    <scope>NUCLEOTIDE SEQUENCE [LARGE SCALE GENOMIC DNA]</scope>
</reference>
<dbReference type="InterPro" id="IPR036179">
    <property type="entry name" value="Ig-like_dom_sf"/>
</dbReference>
<name>A0A1G1YPL5_9BACT</name>
<evidence type="ECO:0000313" key="2">
    <source>
        <dbReference type="EMBL" id="OGY54241.1"/>
    </source>
</evidence>
<protein>
    <recommendedName>
        <fullName evidence="1">Ig-like domain-containing protein</fullName>
    </recommendedName>
</protein>
<comment type="caution">
    <text evidence="2">The sequence shown here is derived from an EMBL/GenBank/DDBJ whole genome shotgun (WGS) entry which is preliminary data.</text>
</comment>